<evidence type="ECO:0000256" key="1">
    <source>
        <dbReference type="ARBA" id="ARBA00004141"/>
    </source>
</evidence>
<comment type="subcellular location">
    <subcellularLocation>
        <location evidence="1">Membrane</location>
        <topology evidence="1">Multi-pass membrane protein</topology>
    </subcellularLocation>
</comment>
<dbReference type="Pfam" id="PF01957">
    <property type="entry name" value="NfeD"/>
    <property type="match status" value="1"/>
</dbReference>
<feature type="transmembrane region" description="Helical" evidence="5">
    <location>
        <begin position="12"/>
        <end position="29"/>
    </location>
</feature>
<dbReference type="PANTHER" id="PTHR33507">
    <property type="entry name" value="INNER MEMBRANE PROTEIN YBBJ"/>
    <property type="match status" value="1"/>
</dbReference>
<dbReference type="Gene3D" id="2.40.50.140">
    <property type="entry name" value="Nucleic acid-binding proteins"/>
    <property type="match status" value="1"/>
</dbReference>
<dbReference type="InterPro" id="IPR002810">
    <property type="entry name" value="NfeD-like_C"/>
</dbReference>
<keyword evidence="2 5" id="KW-0812">Transmembrane</keyword>
<evidence type="ECO:0000259" key="6">
    <source>
        <dbReference type="Pfam" id="PF01957"/>
    </source>
</evidence>
<evidence type="ECO:0000256" key="5">
    <source>
        <dbReference type="SAM" id="Phobius"/>
    </source>
</evidence>
<evidence type="ECO:0000256" key="3">
    <source>
        <dbReference type="ARBA" id="ARBA00022989"/>
    </source>
</evidence>
<protein>
    <submittedName>
        <fullName evidence="7">NfeD family protein</fullName>
    </submittedName>
</protein>
<dbReference type="AlphaFoldDB" id="A0A933NZW9"/>
<accession>A0A933NZW9</accession>
<name>A0A933NZW9_9HYPH</name>
<dbReference type="EMBL" id="JACRAF010000048">
    <property type="protein sequence ID" value="MBI4923198.1"/>
    <property type="molecule type" value="Genomic_DNA"/>
</dbReference>
<dbReference type="PANTHER" id="PTHR33507:SF3">
    <property type="entry name" value="INNER MEMBRANE PROTEIN YBBJ"/>
    <property type="match status" value="1"/>
</dbReference>
<evidence type="ECO:0000313" key="7">
    <source>
        <dbReference type="EMBL" id="MBI4923198.1"/>
    </source>
</evidence>
<sequence>MVLLDLFVTYGPWAWFVTGLVLLALELVVPGGYFLWLGAAGLVTGLAAFVPGISAPWQITIFGALALLIVIGWTMATRNRKVTSDRPNLNRRAETFVGHEGVIDEPITDGFGRLRLGDSVWRIAGPDLAAGRKVRVIGADGAVLKVEAV</sequence>
<feature type="domain" description="NfeD-like C-terminal" evidence="6">
    <location>
        <begin position="94"/>
        <end position="147"/>
    </location>
</feature>
<feature type="transmembrane region" description="Helical" evidence="5">
    <location>
        <begin position="34"/>
        <end position="53"/>
    </location>
</feature>
<evidence type="ECO:0000313" key="8">
    <source>
        <dbReference type="Proteomes" id="UP000782610"/>
    </source>
</evidence>
<comment type="caution">
    <text evidence="7">The sequence shown here is derived from an EMBL/GenBank/DDBJ whole genome shotgun (WGS) entry which is preliminary data.</text>
</comment>
<evidence type="ECO:0000256" key="4">
    <source>
        <dbReference type="ARBA" id="ARBA00023136"/>
    </source>
</evidence>
<evidence type="ECO:0000256" key="2">
    <source>
        <dbReference type="ARBA" id="ARBA00022692"/>
    </source>
</evidence>
<reference evidence="7" key="1">
    <citation type="submission" date="2020-07" db="EMBL/GenBank/DDBJ databases">
        <title>Huge and variable diversity of episymbiotic CPR bacteria and DPANN archaea in groundwater ecosystems.</title>
        <authorList>
            <person name="He C.Y."/>
            <person name="Keren R."/>
            <person name="Whittaker M."/>
            <person name="Farag I.F."/>
            <person name="Doudna J."/>
            <person name="Cate J.H.D."/>
            <person name="Banfield J.F."/>
        </authorList>
    </citation>
    <scope>NUCLEOTIDE SEQUENCE</scope>
    <source>
        <strain evidence="7">NC_groundwater_1586_Pr3_B-0.1um_66_15</strain>
    </source>
</reference>
<dbReference type="InterPro" id="IPR012340">
    <property type="entry name" value="NA-bd_OB-fold"/>
</dbReference>
<keyword evidence="3 5" id="KW-1133">Transmembrane helix</keyword>
<proteinExistence type="predicted"/>
<gene>
    <name evidence="7" type="ORF">HY834_15765</name>
</gene>
<organism evidence="7 8">
    <name type="scientific">Devosia nanyangense</name>
    <dbReference type="NCBI Taxonomy" id="1228055"/>
    <lineage>
        <taxon>Bacteria</taxon>
        <taxon>Pseudomonadati</taxon>
        <taxon>Pseudomonadota</taxon>
        <taxon>Alphaproteobacteria</taxon>
        <taxon>Hyphomicrobiales</taxon>
        <taxon>Devosiaceae</taxon>
        <taxon>Devosia</taxon>
    </lineage>
</organism>
<feature type="transmembrane region" description="Helical" evidence="5">
    <location>
        <begin position="59"/>
        <end position="76"/>
    </location>
</feature>
<dbReference type="InterPro" id="IPR052165">
    <property type="entry name" value="Membrane_assoc_protease"/>
</dbReference>
<dbReference type="GO" id="GO:0005886">
    <property type="term" value="C:plasma membrane"/>
    <property type="evidence" value="ECO:0007669"/>
    <property type="project" value="TreeGrafter"/>
</dbReference>
<dbReference type="Proteomes" id="UP000782610">
    <property type="component" value="Unassembled WGS sequence"/>
</dbReference>
<keyword evidence="4 5" id="KW-0472">Membrane</keyword>